<dbReference type="Gene3D" id="3.40.30.10">
    <property type="entry name" value="Glutaredoxin"/>
    <property type="match status" value="1"/>
</dbReference>
<organism evidence="3 4">
    <name type="scientific">Amniculicola lignicola CBS 123094</name>
    <dbReference type="NCBI Taxonomy" id="1392246"/>
    <lineage>
        <taxon>Eukaryota</taxon>
        <taxon>Fungi</taxon>
        <taxon>Dikarya</taxon>
        <taxon>Ascomycota</taxon>
        <taxon>Pezizomycotina</taxon>
        <taxon>Dothideomycetes</taxon>
        <taxon>Pleosporomycetidae</taxon>
        <taxon>Pleosporales</taxon>
        <taxon>Amniculicolaceae</taxon>
        <taxon>Amniculicola</taxon>
    </lineage>
</organism>
<gene>
    <name evidence="3" type="ORF">P154DRAFT_154064</name>
</gene>
<dbReference type="SFLD" id="SFLDG00358">
    <property type="entry name" value="Main_(cytGST)"/>
    <property type="match status" value="1"/>
</dbReference>
<dbReference type="SFLD" id="SFLDS00019">
    <property type="entry name" value="Glutathione_Transferase_(cytos"/>
    <property type="match status" value="1"/>
</dbReference>
<dbReference type="CDD" id="cd00299">
    <property type="entry name" value="GST_C_family"/>
    <property type="match status" value="1"/>
</dbReference>
<evidence type="ECO:0000259" key="1">
    <source>
        <dbReference type="PROSITE" id="PS50404"/>
    </source>
</evidence>
<sequence>MASNGAANGTAPKITLYTNHRCPWAHRAHIVLKELGLPFEEVIIDLDTPREPWYLEVNPRGVVPSLKISSGDVVDEIITESGIVSQFLVDAYPSHLFPAAGSPSGALKRARINFFVDTWFSKVGSHWFKILVAKSSEEKDTLTKEFLGLVGKEIEPLLKDAGPFFGGSDKFTLAEVLTAPFILRLYSLGNNDLLPKSIITGLDALPNFSKWAAEVIKQESVTYIWDEEKVLVGTRKRIAILSKPKP</sequence>
<dbReference type="CDD" id="cd00570">
    <property type="entry name" value="GST_N_family"/>
    <property type="match status" value="1"/>
</dbReference>
<proteinExistence type="predicted"/>
<dbReference type="PANTHER" id="PTHR43968">
    <property type="match status" value="1"/>
</dbReference>
<dbReference type="InterPro" id="IPR004045">
    <property type="entry name" value="Glutathione_S-Trfase_N"/>
</dbReference>
<dbReference type="Proteomes" id="UP000799779">
    <property type="component" value="Unassembled WGS sequence"/>
</dbReference>
<dbReference type="PANTHER" id="PTHR43968:SF8">
    <property type="entry name" value="S-TRANSFERASE, PUTATIVE (AFU_ORTHOLOGUE AFUA_2G00590)-RELATED"/>
    <property type="match status" value="1"/>
</dbReference>
<protein>
    <submittedName>
        <fullName evidence="3">Glutathione-S-transferas-like protein omega 1</fullName>
    </submittedName>
</protein>
<dbReference type="SUPFAM" id="SSF52833">
    <property type="entry name" value="Thioredoxin-like"/>
    <property type="match status" value="1"/>
</dbReference>
<dbReference type="InterPro" id="IPR036282">
    <property type="entry name" value="Glutathione-S-Trfase_C_sf"/>
</dbReference>
<dbReference type="PROSITE" id="PS50404">
    <property type="entry name" value="GST_NTER"/>
    <property type="match status" value="1"/>
</dbReference>
<feature type="domain" description="GST N-terminal" evidence="1">
    <location>
        <begin position="12"/>
        <end position="96"/>
    </location>
</feature>
<dbReference type="Pfam" id="PF13409">
    <property type="entry name" value="GST_N_2"/>
    <property type="match status" value="1"/>
</dbReference>
<dbReference type="SUPFAM" id="SSF47616">
    <property type="entry name" value="GST C-terminal domain-like"/>
    <property type="match status" value="1"/>
</dbReference>
<feature type="domain" description="GST C-terminal" evidence="2">
    <location>
        <begin position="105"/>
        <end position="246"/>
    </location>
</feature>
<dbReference type="EMBL" id="ML977580">
    <property type="protein sequence ID" value="KAF2001850.1"/>
    <property type="molecule type" value="Genomic_DNA"/>
</dbReference>
<dbReference type="PROSITE" id="PS50405">
    <property type="entry name" value="GST_CTER"/>
    <property type="match status" value="1"/>
</dbReference>
<dbReference type="GO" id="GO:0005737">
    <property type="term" value="C:cytoplasm"/>
    <property type="evidence" value="ECO:0007669"/>
    <property type="project" value="TreeGrafter"/>
</dbReference>
<dbReference type="InterPro" id="IPR050983">
    <property type="entry name" value="GST_Omega/HSP26"/>
</dbReference>
<accession>A0A6A5WIX2</accession>
<dbReference type="AlphaFoldDB" id="A0A6A5WIX2"/>
<keyword evidence="4" id="KW-1185">Reference proteome</keyword>
<evidence type="ECO:0000313" key="3">
    <source>
        <dbReference type="EMBL" id="KAF2001850.1"/>
    </source>
</evidence>
<dbReference type="Gene3D" id="1.20.1050.10">
    <property type="match status" value="1"/>
</dbReference>
<evidence type="ECO:0000259" key="2">
    <source>
        <dbReference type="PROSITE" id="PS50405"/>
    </source>
</evidence>
<dbReference type="InterPro" id="IPR036249">
    <property type="entry name" value="Thioredoxin-like_sf"/>
</dbReference>
<dbReference type="InterPro" id="IPR010987">
    <property type="entry name" value="Glutathione-S-Trfase_C-like"/>
</dbReference>
<reference evidence="3" key="1">
    <citation type="journal article" date="2020" name="Stud. Mycol.">
        <title>101 Dothideomycetes genomes: a test case for predicting lifestyles and emergence of pathogens.</title>
        <authorList>
            <person name="Haridas S."/>
            <person name="Albert R."/>
            <person name="Binder M."/>
            <person name="Bloem J."/>
            <person name="Labutti K."/>
            <person name="Salamov A."/>
            <person name="Andreopoulos B."/>
            <person name="Baker S."/>
            <person name="Barry K."/>
            <person name="Bills G."/>
            <person name="Bluhm B."/>
            <person name="Cannon C."/>
            <person name="Castanera R."/>
            <person name="Culley D."/>
            <person name="Daum C."/>
            <person name="Ezra D."/>
            <person name="Gonzalez J."/>
            <person name="Henrissat B."/>
            <person name="Kuo A."/>
            <person name="Liang C."/>
            <person name="Lipzen A."/>
            <person name="Lutzoni F."/>
            <person name="Magnuson J."/>
            <person name="Mondo S."/>
            <person name="Nolan M."/>
            <person name="Ohm R."/>
            <person name="Pangilinan J."/>
            <person name="Park H.-J."/>
            <person name="Ramirez L."/>
            <person name="Alfaro M."/>
            <person name="Sun H."/>
            <person name="Tritt A."/>
            <person name="Yoshinaga Y."/>
            <person name="Zwiers L.-H."/>
            <person name="Turgeon B."/>
            <person name="Goodwin S."/>
            <person name="Spatafora J."/>
            <person name="Crous P."/>
            <person name="Grigoriev I."/>
        </authorList>
    </citation>
    <scope>NUCLEOTIDE SEQUENCE</scope>
    <source>
        <strain evidence="3">CBS 123094</strain>
    </source>
</reference>
<name>A0A6A5WIX2_9PLEO</name>
<dbReference type="OrthoDB" id="202840at2759"/>
<dbReference type="InterPro" id="IPR040079">
    <property type="entry name" value="Glutathione_S-Trfase"/>
</dbReference>
<evidence type="ECO:0000313" key="4">
    <source>
        <dbReference type="Proteomes" id="UP000799779"/>
    </source>
</evidence>